<sequence length="83" mass="9656">MSKAENRAAAKAYHQEQERKRRELARAEAIKADLVELERLRRYLMFGKKVGEPAHELIDAIDDYVQKLTGDRTTLHTHNHRCG</sequence>
<dbReference type="EMBL" id="CP165734">
    <property type="protein sequence ID" value="XDV58511.1"/>
    <property type="molecule type" value="Genomic_DNA"/>
</dbReference>
<evidence type="ECO:0008006" key="3">
    <source>
        <dbReference type="Google" id="ProtNLM"/>
    </source>
</evidence>
<gene>
    <name evidence="2" type="ORF">AB8Z38_03035</name>
</gene>
<evidence type="ECO:0000256" key="1">
    <source>
        <dbReference type="SAM" id="MobiDB-lite"/>
    </source>
</evidence>
<organism evidence="2">
    <name type="scientific">Bradyrhizobium sp. LLZ17</name>
    <dbReference type="NCBI Taxonomy" id="3239388"/>
    <lineage>
        <taxon>Bacteria</taxon>
        <taxon>Pseudomonadati</taxon>
        <taxon>Pseudomonadota</taxon>
        <taxon>Alphaproteobacteria</taxon>
        <taxon>Hyphomicrobiales</taxon>
        <taxon>Nitrobacteraceae</taxon>
        <taxon>Bradyrhizobium</taxon>
    </lineage>
</organism>
<protein>
    <recommendedName>
        <fullName evidence="3">Mobilization protein</fullName>
    </recommendedName>
</protein>
<evidence type="ECO:0000313" key="2">
    <source>
        <dbReference type="EMBL" id="XDV58511.1"/>
    </source>
</evidence>
<dbReference type="RefSeq" id="WP_369723074.1">
    <property type="nucleotide sequence ID" value="NZ_CP165734.1"/>
</dbReference>
<accession>A0AB39XMR0</accession>
<reference evidence="2" key="1">
    <citation type="submission" date="2024-08" db="EMBL/GenBank/DDBJ databases">
        <authorList>
            <person name="Chaddad Z."/>
            <person name="Lamrabet M."/>
            <person name="Bouhnik O."/>
            <person name="Alami S."/>
            <person name="Wipf D."/>
            <person name="Courty P.E."/>
            <person name="Missbah El Idrissi M."/>
        </authorList>
    </citation>
    <scope>NUCLEOTIDE SEQUENCE</scope>
    <source>
        <strain evidence="2">LLZ17</strain>
    </source>
</reference>
<name>A0AB39XMR0_9BRAD</name>
<feature type="region of interest" description="Disordered" evidence="1">
    <location>
        <begin position="1"/>
        <end position="22"/>
    </location>
</feature>
<dbReference type="AlphaFoldDB" id="A0AB39XMR0"/>
<proteinExistence type="predicted"/>